<dbReference type="SUPFAM" id="SSF111369">
    <property type="entry name" value="HlyD-like secretion proteins"/>
    <property type="match status" value="1"/>
</dbReference>
<name>A0ABY7JT98_9FIRM</name>
<keyword evidence="2" id="KW-1133">Transmembrane helix</keyword>
<evidence type="ECO:0000313" key="5">
    <source>
        <dbReference type="Proteomes" id="UP001164187"/>
    </source>
</evidence>
<dbReference type="RefSeq" id="WP_269312382.1">
    <property type="nucleotide sequence ID" value="NZ_CP114052.1"/>
</dbReference>
<evidence type="ECO:0000313" key="4">
    <source>
        <dbReference type="EMBL" id="WAW15704.1"/>
    </source>
</evidence>
<keyword evidence="2" id="KW-0812">Transmembrane</keyword>
<reference evidence="4" key="1">
    <citation type="submission" date="2022-12" db="EMBL/GenBank/DDBJ databases">
        <title>Peptostreptococcus.</title>
        <authorList>
            <person name="Lee S.H."/>
        </authorList>
    </citation>
    <scope>NUCLEOTIDE SEQUENCE</scope>
    <source>
        <strain evidence="4">CBA3647</strain>
    </source>
</reference>
<evidence type="ECO:0000256" key="1">
    <source>
        <dbReference type="SAM" id="MobiDB-lite"/>
    </source>
</evidence>
<feature type="region of interest" description="Disordered" evidence="1">
    <location>
        <begin position="346"/>
        <end position="371"/>
    </location>
</feature>
<feature type="domain" description="YknX-like C-terminal permuted SH3-like" evidence="3">
    <location>
        <begin position="292"/>
        <end position="357"/>
    </location>
</feature>
<evidence type="ECO:0000259" key="3">
    <source>
        <dbReference type="Pfam" id="PF25989"/>
    </source>
</evidence>
<protein>
    <submittedName>
        <fullName evidence="4">Efflux RND transporter periplasmic adaptor subunit</fullName>
    </submittedName>
</protein>
<sequence>MSFKDKCRLFIDKVKTDRKTQVIIGCLIISLFLVVGGLVVYNNLNQKPEQSVQTYTVPENEKVFINGIVVPRESKSIPAPSNGVTPDIRVSQGQTVKKDDVLYIVKDETAISEIANVKSQIDSLNRQRNTLKSDDPGLISINGQIASLNNTLSALNAKAYTKIKSPMDGKVYLNNNKNTSSLGEKSNLMAIQTVDYVMNGTLAEQDLSKIKLDMTANVTLLSTGEVVKGRVSYISERPTSSPSSAIADASQATGQASPSVSFYDVVLSFDTQEGIVDGYHTQATIEINTDKHKVPSSSIIKDNNEIYVFTDVDGILTKVNIEIVTEDENYATVTGKLNQNDIVIKNPTKNMKDGDTVPKIQNNSKDDKKSE</sequence>
<gene>
    <name evidence="4" type="ORF">O0R46_04440</name>
</gene>
<accession>A0ABY7JT98</accession>
<dbReference type="InterPro" id="IPR058637">
    <property type="entry name" value="YknX-like_C"/>
</dbReference>
<keyword evidence="5" id="KW-1185">Reference proteome</keyword>
<keyword evidence="2" id="KW-0472">Membrane</keyword>
<dbReference type="EMBL" id="CP114052">
    <property type="protein sequence ID" value="WAW15704.1"/>
    <property type="molecule type" value="Genomic_DNA"/>
</dbReference>
<dbReference type="Proteomes" id="UP001164187">
    <property type="component" value="Chromosome"/>
</dbReference>
<dbReference type="Gene3D" id="2.40.420.20">
    <property type="match status" value="1"/>
</dbReference>
<evidence type="ECO:0000256" key="2">
    <source>
        <dbReference type="SAM" id="Phobius"/>
    </source>
</evidence>
<dbReference type="PANTHER" id="PTHR30469">
    <property type="entry name" value="MULTIDRUG RESISTANCE PROTEIN MDTA"/>
    <property type="match status" value="1"/>
</dbReference>
<organism evidence="4 5">
    <name type="scientific">Peptostreptococcus equinus</name>
    <dbReference type="NCBI Taxonomy" id="3003601"/>
    <lineage>
        <taxon>Bacteria</taxon>
        <taxon>Bacillati</taxon>
        <taxon>Bacillota</taxon>
        <taxon>Clostridia</taxon>
        <taxon>Peptostreptococcales</taxon>
        <taxon>Peptostreptococcaceae</taxon>
        <taxon>Peptostreptococcus</taxon>
    </lineage>
</organism>
<feature type="transmembrane region" description="Helical" evidence="2">
    <location>
        <begin position="21"/>
        <end position="41"/>
    </location>
</feature>
<proteinExistence type="predicted"/>
<dbReference type="Pfam" id="PF25989">
    <property type="entry name" value="YknX_C"/>
    <property type="match status" value="1"/>
</dbReference>